<feature type="domain" description="Halobacterial output" evidence="2">
    <location>
        <begin position="29"/>
        <end position="99"/>
    </location>
</feature>
<feature type="region of interest" description="Disordered" evidence="1">
    <location>
        <begin position="1"/>
        <end position="27"/>
    </location>
</feature>
<organism evidence="3 4">
    <name type="scientific">Halohasta litorea</name>
    <dbReference type="NCBI Taxonomy" id="869891"/>
    <lineage>
        <taxon>Archaea</taxon>
        <taxon>Methanobacteriati</taxon>
        <taxon>Methanobacteriota</taxon>
        <taxon>Stenosarchaea group</taxon>
        <taxon>Halobacteria</taxon>
        <taxon>Halobacteriales</taxon>
        <taxon>Haloferacaceae</taxon>
        <taxon>Halohasta</taxon>
    </lineage>
</organism>
<comment type="caution">
    <text evidence="3">The sequence shown here is derived from an EMBL/GenBank/DDBJ whole genome shotgun (WGS) entry which is preliminary data.</text>
</comment>
<proteinExistence type="predicted"/>
<feature type="compositionally biased region" description="Basic and acidic residues" evidence="1">
    <location>
        <begin position="11"/>
        <end position="27"/>
    </location>
</feature>
<dbReference type="AlphaFoldDB" id="A0ABD6D8P0"/>
<keyword evidence="4" id="KW-1185">Reference proteome</keyword>
<evidence type="ECO:0000313" key="4">
    <source>
        <dbReference type="Proteomes" id="UP001597052"/>
    </source>
</evidence>
<gene>
    <name evidence="3" type="ORF">ACFSBW_08895</name>
</gene>
<accession>A0ABD6D8P0</accession>
<name>A0ABD6D8P0_9EURY</name>
<dbReference type="EMBL" id="JBHUDM010000002">
    <property type="protein sequence ID" value="MFD1641988.1"/>
    <property type="molecule type" value="Genomic_DNA"/>
</dbReference>
<sequence length="108" mass="11363">MIEDISPGTHEPTDRSDTQTHRFRHDPQEQSIVVSIIRAVASVSGIDPLSVEPRLYDVVDPDALETLLGADSAGSDLQVSFPFGSCAVTVTAAGTILVHGDTAENCGS</sequence>
<dbReference type="Pfam" id="PF18545">
    <property type="entry name" value="HalOD1"/>
    <property type="match status" value="1"/>
</dbReference>
<evidence type="ECO:0000313" key="3">
    <source>
        <dbReference type="EMBL" id="MFD1641988.1"/>
    </source>
</evidence>
<dbReference type="InterPro" id="IPR040624">
    <property type="entry name" value="HalOD1"/>
</dbReference>
<reference evidence="3 4" key="1">
    <citation type="journal article" date="2019" name="Int. J. Syst. Evol. Microbiol.">
        <title>The Global Catalogue of Microorganisms (GCM) 10K type strain sequencing project: providing services to taxonomists for standard genome sequencing and annotation.</title>
        <authorList>
            <consortium name="The Broad Institute Genomics Platform"/>
            <consortium name="The Broad Institute Genome Sequencing Center for Infectious Disease"/>
            <person name="Wu L."/>
            <person name="Ma J."/>
        </authorList>
    </citation>
    <scope>NUCLEOTIDE SEQUENCE [LARGE SCALE GENOMIC DNA]</scope>
    <source>
        <strain evidence="3 4">CGMCC 1.10593</strain>
    </source>
</reference>
<evidence type="ECO:0000259" key="2">
    <source>
        <dbReference type="Pfam" id="PF18545"/>
    </source>
</evidence>
<dbReference type="RefSeq" id="WP_256395637.1">
    <property type="nucleotide sequence ID" value="NZ_JANHDJ010000002.1"/>
</dbReference>
<protein>
    <submittedName>
        <fullName evidence="3">HalOD1 output domain-containing protein</fullName>
    </submittedName>
</protein>
<evidence type="ECO:0000256" key="1">
    <source>
        <dbReference type="SAM" id="MobiDB-lite"/>
    </source>
</evidence>
<dbReference type="Proteomes" id="UP001597052">
    <property type="component" value="Unassembled WGS sequence"/>
</dbReference>